<dbReference type="EMBL" id="DS114482">
    <property type="protein sequence ID" value="EAX87256.1"/>
    <property type="molecule type" value="Genomic_DNA"/>
</dbReference>
<dbReference type="AlphaFoldDB" id="A2G6G0"/>
<dbReference type="InParanoid" id="A2G6G0"/>
<gene>
    <name evidence="3" type="ORF">TVAG_084350</name>
</gene>
<evidence type="ECO:0000256" key="2">
    <source>
        <dbReference type="SAM" id="MobiDB-lite"/>
    </source>
</evidence>
<dbReference type="PANTHER" id="PTHR18956:SF6">
    <property type="entry name" value="HYALURONAN MEDIATED MOTILITY RECEPTOR"/>
    <property type="match status" value="1"/>
</dbReference>
<reference evidence="3" key="2">
    <citation type="journal article" date="2007" name="Science">
        <title>Draft genome sequence of the sexually transmitted pathogen Trichomonas vaginalis.</title>
        <authorList>
            <person name="Carlton J.M."/>
            <person name="Hirt R.P."/>
            <person name="Silva J.C."/>
            <person name="Delcher A.L."/>
            <person name="Schatz M."/>
            <person name="Zhao Q."/>
            <person name="Wortman J.R."/>
            <person name="Bidwell S.L."/>
            <person name="Alsmark U.C.M."/>
            <person name="Besteiro S."/>
            <person name="Sicheritz-Ponten T."/>
            <person name="Noel C.J."/>
            <person name="Dacks J.B."/>
            <person name="Foster P.G."/>
            <person name="Simillion C."/>
            <person name="Van de Peer Y."/>
            <person name="Miranda-Saavedra D."/>
            <person name="Barton G.J."/>
            <person name="Westrop G.D."/>
            <person name="Mueller S."/>
            <person name="Dessi D."/>
            <person name="Fiori P.L."/>
            <person name="Ren Q."/>
            <person name="Paulsen I."/>
            <person name="Zhang H."/>
            <person name="Bastida-Corcuera F.D."/>
            <person name="Simoes-Barbosa A."/>
            <person name="Brown M.T."/>
            <person name="Hayes R.D."/>
            <person name="Mukherjee M."/>
            <person name="Okumura C.Y."/>
            <person name="Schneider R."/>
            <person name="Smith A.J."/>
            <person name="Vanacova S."/>
            <person name="Villalvazo M."/>
            <person name="Haas B.J."/>
            <person name="Pertea M."/>
            <person name="Feldblyum T.V."/>
            <person name="Utterback T.R."/>
            <person name="Shu C.L."/>
            <person name="Osoegawa K."/>
            <person name="de Jong P.J."/>
            <person name="Hrdy I."/>
            <person name="Horvathova L."/>
            <person name="Zubacova Z."/>
            <person name="Dolezal P."/>
            <person name="Malik S.B."/>
            <person name="Logsdon J.M. Jr."/>
            <person name="Henze K."/>
            <person name="Gupta A."/>
            <person name="Wang C.C."/>
            <person name="Dunne R.L."/>
            <person name="Upcroft J.A."/>
            <person name="Upcroft P."/>
            <person name="White O."/>
            <person name="Salzberg S.L."/>
            <person name="Tang P."/>
            <person name="Chiu C.-H."/>
            <person name="Lee Y.-S."/>
            <person name="Embley T.M."/>
            <person name="Coombs G.H."/>
            <person name="Mottram J.C."/>
            <person name="Tachezy J."/>
            <person name="Fraser-Liggett C.M."/>
            <person name="Johnson P.J."/>
        </authorList>
    </citation>
    <scope>NUCLEOTIDE SEQUENCE [LARGE SCALE GENOMIC DNA]</scope>
    <source>
        <strain evidence="3">G3</strain>
    </source>
</reference>
<evidence type="ECO:0000256" key="1">
    <source>
        <dbReference type="SAM" id="Coils"/>
    </source>
</evidence>
<evidence type="ECO:0000313" key="4">
    <source>
        <dbReference type="Proteomes" id="UP000001542"/>
    </source>
</evidence>
<organism evidence="3 4">
    <name type="scientific">Trichomonas vaginalis (strain ATCC PRA-98 / G3)</name>
    <dbReference type="NCBI Taxonomy" id="412133"/>
    <lineage>
        <taxon>Eukaryota</taxon>
        <taxon>Metamonada</taxon>
        <taxon>Parabasalia</taxon>
        <taxon>Trichomonadida</taxon>
        <taxon>Trichomonadidae</taxon>
        <taxon>Trichomonas</taxon>
    </lineage>
</organism>
<dbReference type="VEuPathDB" id="TrichDB:TVAG_084350"/>
<proteinExistence type="predicted"/>
<feature type="coiled-coil region" evidence="1">
    <location>
        <begin position="29"/>
        <end position="77"/>
    </location>
</feature>
<dbReference type="SMR" id="A2G6G0"/>
<keyword evidence="1" id="KW-0175">Coiled coil</keyword>
<evidence type="ECO:0000313" key="3">
    <source>
        <dbReference type="EMBL" id="EAX87256.1"/>
    </source>
</evidence>
<reference evidence="3" key="1">
    <citation type="submission" date="2006-10" db="EMBL/GenBank/DDBJ databases">
        <authorList>
            <person name="Amadeo P."/>
            <person name="Zhao Q."/>
            <person name="Wortman J."/>
            <person name="Fraser-Liggett C."/>
            <person name="Carlton J."/>
        </authorList>
    </citation>
    <scope>NUCLEOTIDE SEQUENCE</scope>
    <source>
        <strain evidence="3">G3</strain>
    </source>
</reference>
<feature type="compositionally biased region" description="Basic and acidic residues" evidence="2">
    <location>
        <begin position="636"/>
        <end position="669"/>
    </location>
</feature>
<sequence length="676" mass="77478">MSLEYMNESQMLDYVKKRANELGEQMNQAMEYKKHYDFLDSEIQKLRNQIKERTEFQKKSKSEISRLQKENSLLELKQFDLKQKILDLSLTEVPHSLALGKQPESVGIEYISGNTSKLIASRYHSFILTEKVKIQAIHDEITKIQFDNLISEENNFQTEIINQVYEKTFSDTNYLKIPEEYHAINEMNNLSAPYFQRFKSTIQPLCVDPLSFSQPEKTNVDINDLAKRGFSSISSHSVDYLESITELDQANSVDQLDPKIFLPLINKLANISNCGSIRAIASKSETQDCINKAWAVLYNLHLLLNSDNTISPVLAENASKIRRKVNGLVSELRQASKQLSYQSSSKSVEQLNFPKKTTAEISEISQSQIDSLNANIDTLSEILSNIDKSQKEQLSKISSSTKSSDLNETDGSSLDIPEINDIIDIQNQITAKQNEEIAEIKEILNLLPDYLKEAEFPAQEIPDKSDSFEMPPKLNIILKPKGEEMPKKMGLNECQCPEYNPEINVRKIYSLSSENSNLENFKEILTSFKENSTGIDDITSLLNEAKESYEDAASELRNARENTINSARSELRSLQDDLSKIQAETKLYASSISSSEATMKDLENSISNKKKEIDEKKKKQALADQIKQKKEELAQLQTDYDKEQQKQKEIHRERSRNDRIDRDRNDRGRNQKRNRY</sequence>
<accession>A2G6G0</accession>
<name>A2G6G0_TRIV3</name>
<keyword evidence="4" id="KW-1185">Reference proteome</keyword>
<protein>
    <submittedName>
        <fullName evidence="3">Uncharacterized protein</fullName>
    </submittedName>
</protein>
<dbReference type="PANTHER" id="PTHR18956">
    <property type="entry name" value="HYALURONAN MEDIATED MOTILITY RECEPTOR"/>
    <property type="match status" value="1"/>
</dbReference>
<feature type="region of interest" description="Disordered" evidence="2">
    <location>
        <begin position="636"/>
        <end position="676"/>
    </location>
</feature>
<dbReference type="GO" id="GO:0005540">
    <property type="term" value="F:hyaluronic acid binding"/>
    <property type="evidence" value="ECO:0007669"/>
    <property type="project" value="InterPro"/>
</dbReference>
<dbReference type="Proteomes" id="UP000001542">
    <property type="component" value="Unassembled WGS sequence"/>
</dbReference>
<dbReference type="InterPro" id="IPR026203">
    <property type="entry name" value="IHABP"/>
</dbReference>